<sequence>MLCPEVSNFPPPKVITTHKQNQTLEDVIEIVNMNSFYKGVVITCPDELQTPCAIEELVTEDTDYYKVCNCSVGELIEVTFIENFVKKGLLHCLSADRNCIIDNSISITPDGILTLHVLDYIFQTLGFEGVKRPYNYYEVTIDLRNLKQVSKIRQGLSKLELFHLFLLWEPFNEDVCPSSIAKYFHDRQYKVSVESVQLKGLSPSVKCIPSTKDVDVDEMVEWIGMLALEGDITQEETYISTYSEPESEYPIASSRVSILIGKGLFTPTLLKNICRKLNEYVTTRELPNYWVSLSIQSFDNSLWKWSPSSPRMFQTQDCSITIFFTHDKHTVYSVGQLKYT</sequence>
<protein>
    <submittedName>
        <fullName evidence="1">Uncharacterized protein</fullName>
    </submittedName>
</protein>
<evidence type="ECO:0000313" key="1">
    <source>
        <dbReference type="EMBL" id="KAJ0183536.1"/>
    </source>
</evidence>
<evidence type="ECO:0000313" key="2">
    <source>
        <dbReference type="Proteomes" id="UP000824533"/>
    </source>
</evidence>
<reference evidence="1 2" key="1">
    <citation type="journal article" date="2021" name="Front. Genet.">
        <title>Chromosome-Level Genome Assembly Reveals Significant Gene Expansion in the Toll and IMD Signaling Pathways of Dendrolimus kikuchii.</title>
        <authorList>
            <person name="Zhou J."/>
            <person name="Wu P."/>
            <person name="Xiong Z."/>
            <person name="Liu N."/>
            <person name="Zhao N."/>
            <person name="Ji M."/>
            <person name="Qiu Y."/>
            <person name="Yang B."/>
        </authorList>
    </citation>
    <scope>NUCLEOTIDE SEQUENCE [LARGE SCALE GENOMIC DNA]</scope>
    <source>
        <strain evidence="1">Ann1</strain>
    </source>
</reference>
<gene>
    <name evidence="1" type="ORF">K1T71_001512</name>
</gene>
<dbReference type="EMBL" id="CM034388">
    <property type="protein sequence ID" value="KAJ0183536.1"/>
    <property type="molecule type" value="Genomic_DNA"/>
</dbReference>
<proteinExistence type="predicted"/>
<accession>A0ACC1DI24</accession>
<organism evidence="1 2">
    <name type="scientific">Dendrolimus kikuchii</name>
    <dbReference type="NCBI Taxonomy" id="765133"/>
    <lineage>
        <taxon>Eukaryota</taxon>
        <taxon>Metazoa</taxon>
        <taxon>Ecdysozoa</taxon>
        <taxon>Arthropoda</taxon>
        <taxon>Hexapoda</taxon>
        <taxon>Insecta</taxon>
        <taxon>Pterygota</taxon>
        <taxon>Neoptera</taxon>
        <taxon>Endopterygota</taxon>
        <taxon>Lepidoptera</taxon>
        <taxon>Glossata</taxon>
        <taxon>Ditrysia</taxon>
        <taxon>Bombycoidea</taxon>
        <taxon>Lasiocampidae</taxon>
        <taxon>Dendrolimus</taxon>
    </lineage>
</organism>
<dbReference type="Proteomes" id="UP000824533">
    <property type="component" value="Linkage Group LG02"/>
</dbReference>
<name>A0ACC1DI24_9NEOP</name>
<keyword evidence="2" id="KW-1185">Reference proteome</keyword>
<comment type="caution">
    <text evidence="1">The sequence shown here is derived from an EMBL/GenBank/DDBJ whole genome shotgun (WGS) entry which is preliminary data.</text>
</comment>